<dbReference type="AlphaFoldDB" id="A0A409W0K1"/>
<dbReference type="InterPro" id="IPR025714">
    <property type="entry name" value="Methyltranfer_dom"/>
</dbReference>
<dbReference type="Gene3D" id="3.40.50.150">
    <property type="entry name" value="Vaccinia Virus protein VP39"/>
    <property type="match status" value="1"/>
</dbReference>
<organism evidence="3 4">
    <name type="scientific">Gymnopilus dilepis</name>
    <dbReference type="NCBI Taxonomy" id="231916"/>
    <lineage>
        <taxon>Eukaryota</taxon>
        <taxon>Fungi</taxon>
        <taxon>Dikarya</taxon>
        <taxon>Basidiomycota</taxon>
        <taxon>Agaricomycotina</taxon>
        <taxon>Agaricomycetes</taxon>
        <taxon>Agaricomycetidae</taxon>
        <taxon>Agaricales</taxon>
        <taxon>Agaricineae</taxon>
        <taxon>Hymenogastraceae</taxon>
        <taxon>Gymnopilus</taxon>
    </lineage>
</organism>
<sequence length="346" mass="38758">MSEPTNPPVEPGRLNGDGVSHSVQDVESEDDGYASDAASLEEVRSEEFPTYFEERAGRLFPSTPSPYPLPVDTPEQERLNLLHDLLLQFFGANYVGPVADVLRAVDNPDQPKRVLDLCTGTGKWVMKMAEEFPAVDFRGFDIVPITTRYPRPNVHFEIDDINARFRWRSGTFDLVNARAIAMAVRNYRQVLEEIARVLRPGGLFISYEWATQPAFHPRLQLDPAAHAPASSRFHDAVNSALTNRRGLQQIVVDLSSVLAETSGFTDIRPCQYHIPIGAWHEDPAMQSIGAACLRANERYAQSVRPFLVDSGWSEADVDTMLDNYIHEIRSVNGLVSVLFTAHARRL</sequence>
<name>A0A409W0K1_9AGAR</name>
<proteinExistence type="predicted"/>
<dbReference type="EMBL" id="NHYE01005476">
    <property type="protein sequence ID" value="PPQ72036.1"/>
    <property type="molecule type" value="Genomic_DNA"/>
</dbReference>
<dbReference type="OrthoDB" id="2013972at2759"/>
<dbReference type="PANTHER" id="PTHR43591:SF110">
    <property type="entry name" value="RHODANESE DOMAIN-CONTAINING PROTEIN"/>
    <property type="match status" value="1"/>
</dbReference>
<comment type="caution">
    <text evidence="3">The sequence shown here is derived from an EMBL/GenBank/DDBJ whole genome shotgun (WGS) entry which is preliminary data.</text>
</comment>
<protein>
    <recommendedName>
        <fullName evidence="2">Methyltransferase domain-containing protein</fullName>
    </recommendedName>
</protein>
<feature type="region of interest" description="Disordered" evidence="1">
    <location>
        <begin position="1"/>
        <end position="45"/>
    </location>
</feature>
<dbReference type="SUPFAM" id="SSF53335">
    <property type="entry name" value="S-adenosyl-L-methionine-dependent methyltransferases"/>
    <property type="match status" value="1"/>
</dbReference>
<feature type="domain" description="Methyltransferase" evidence="2">
    <location>
        <begin position="112"/>
        <end position="221"/>
    </location>
</feature>
<dbReference type="Pfam" id="PF13847">
    <property type="entry name" value="Methyltransf_31"/>
    <property type="match status" value="1"/>
</dbReference>
<dbReference type="PANTHER" id="PTHR43591">
    <property type="entry name" value="METHYLTRANSFERASE"/>
    <property type="match status" value="1"/>
</dbReference>
<keyword evidence="4" id="KW-1185">Reference proteome</keyword>
<evidence type="ECO:0000313" key="4">
    <source>
        <dbReference type="Proteomes" id="UP000284706"/>
    </source>
</evidence>
<evidence type="ECO:0000256" key="1">
    <source>
        <dbReference type="SAM" id="MobiDB-lite"/>
    </source>
</evidence>
<dbReference type="InParanoid" id="A0A409W0K1"/>
<evidence type="ECO:0000313" key="3">
    <source>
        <dbReference type="EMBL" id="PPQ72036.1"/>
    </source>
</evidence>
<reference evidence="3 4" key="1">
    <citation type="journal article" date="2018" name="Evol. Lett.">
        <title>Horizontal gene cluster transfer increased hallucinogenic mushroom diversity.</title>
        <authorList>
            <person name="Reynolds H.T."/>
            <person name="Vijayakumar V."/>
            <person name="Gluck-Thaler E."/>
            <person name="Korotkin H.B."/>
            <person name="Matheny P.B."/>
            <person name="Slot J.C."/>
        </authorList>
    </citation>
    <scope>NUCLEOTIDE SEQUENCE [LARGE SCALE GENOMIC DNA]</scope>
    <source>
        <strain evidence="3 4">SRW20</strain>
    </source>
</reference>
<gene>
    <name evidence="3" type="ORF">CVT26_006726</name>
</gene>
<evidence type="ECO:0000259" key="2">
    <source>
        <dbReference type="Pfam" id="PF13847"/>
    </source>
</evidence>
<dbReference type="STRING" id="231916.A0A409W0K1"/>
<dbReference type="InterPro" id="IPR029063">
    <property type="entry name" value="SAM-dependent_MTases_sf"/>
</dbReference>
<dbReference type="Proteomes" id="UP000284706">
    <property type="component" value="Unassembled WGS sequence"/>
</dbReference>
<feature type="compositionally biased region" description="Pro residues" evidence="1">
    <location>
        <begin position="1"/>
        <end position="10"/>
    </location>
</feature>
<accession>A0A409W0K1</accession>
<dbReference type="CDD" id="cd02440">
    <property type="entry name" value="AdoMet_MTases"/>
    <property type="match status" value="1"/>
</dbReference>